<organism evidence="2 3">
    <name type="scientific">candidate division MSBL1 archaeon SCGC-AAA259E17</name>
    <dbReference type="NCBI Taxonomy" id="1698263"/>
    <lineage>
        <taxon>Archaea</taxon>
        <taxon>Methanobacteriati</taxon>
        <taxon>Methanobacteriota</taxon>
        <taxon>candidate division MSBL1</taxon>
    </lineage>
</organism>
<accession>A0A133UDI0</accession>
<feature type="region of interest" description="Disordered" evidence="1">
    <location>
        <begin position="43"/>
        <end position="66"/>
    </location>
</feature>
<comment type="caution">
    <text evidence="2">The sequence shown here is derived from an EMBL/GenBank/DDBJ whole genome shotgun (WGS) entry which is preliminary data.</text>
</comment>
<name>A0A133UDI0_9EURY</name>
<keyword evidence="3" id="KW-1185">Reference proteome</keyword>
<evidence type="ECO:0000256" key="1">
    <source>
        <dbReference type="SAM" id="MobiDB-lite"/>
    </source>
</evidence>
<reference evidence="2 3" key="1">
    <citation type="journal article" date="2016" name="Sci. Rep.">
        <title>Metabolic traits of an uncultured archaeal lineage -MSBL1- from brine pools of the Red Sea.</title>
        <authorList>
            <person name="Mwirichia R."/>
            <person name="Alam I."/>
            <person name="Rashid M."/>
            <person name="Vinu M."/>
            <person name="Ba-Alawi W."/>
            <person name="Anthony Kamau A."/>
            <person name="Kamanda Ngugi D."/>
            <person name="Goker M."/>
            <person name="Klenk H.P."/>
            <person name="Bajic V."/>
            <person name="Stingl U."/>
        </authorList>
    </citation>
    <scope>NUCLEOTIDE SEQUENCE [LARGE SCALE GENOMIC DNA]</scope>
    <source>
        <strain evidence="2">SCGC-AAA259E17</strain>
    </source>
</reference>
<protein>
    <submittedName>
        <fullName evidence="2">Uncharacterized protein</fullName>
    </submittedName>
</protein>
<dbReference type="AlphaFoldDB" id="A0A133UDI0"/>
<sequence>MSQGVEYGRFEIIPVLYPDPANLSGRGLDVGLKSDHSSLKPMIPFSSPLLPHKKEVKDDGVGTSEA</sequence>
<proteinExistence type="predicted"/>
<dbReference type="EMBL" id="LHXN01000065">
    <property type="protein sequence ID" value="KXA92261.1"/>
    <property type="molecule type" value="Genomic_DNA"/>
</dbReference>
<gene>
    <name evidence="2" type="ORF">AKJ64_03625</name>
</gene>
<dbReference type="Proteomes" id="UP000070373">
    <property type="component" value="Unassembled WGS sequence"/>
</dbReference>
<evidence type="ECO:0000313" key="2">
    <source>
        <dbReference type="EMBL" id="KXA92261.1"/>
    </source>
</evidence>
<evidence type="ECO:0000313" key="3">
    <source>
        <dbReference type="Proteomes" id="UP000070373"/>
    </source>
</evidence>